<proteinExistence type="predicted"/>
<feature type="transmembrane region" description="Helical" evidence="6">
    <location>
        <begin position="340"/>
        <end position="359"/>
    </location>
</feature>
<dbReference type="PIRSF" id="PIRSF006060">
    <property type="entry name" value="AA_transporter"/>
    <property type="match status" value="1"/>
</dbReference>
<reference evidence="7" key="1">
    <citation type="submission" date="2021-01" db="EMBL/GenBank/DDBJ databases">
        <title>Whole genome shotgun sequence of Demequina activiva NBRC 110675.</title>
        <authorList>
            <person name="Komaki H."/>
            <person name="Tamura T."/>
        </authorList>
    </citation>
    <scope>NUCLEOTIDE SEQUENCE</scope>
    <source>
        <strain evidence="7">NBRC 110675</strain>
    </source>
</reference>
<keyword evidence="8" id="KW-1185">Reference proteome</keyword>
<dbReference type="EMBL" id="BONR01000005">
    <property type="protein sequence ID" value="GIG55363.1"/>
    <property type="molecule type" value="Genomic_DNA"/>
</dbReference>
<gene>
    <name evidence="7" type="ORF">Dac01nite_21150</name>
</gene>
<dbReference type="PANTHER" id="PTHR42770">
    <property type="entry name" value="AMINO ACID TRANSPORTER-RELATED"/>
    <property type="match status" value="1"/>
</dbReference>
<keyword evidence="3 6" id="KW-0812">Transmembrane</keyword>
<keyword evidence="4 6" id="KW-1133">Transmembrane helix</keyword>
<evidence type="ECO:0000313" key="8">
    <source>
        <dbReference type="Proteomes" id="UP000652354"/>
    </source>
</evidence>
<feature type="transmembrane region" description="Helical" evidence="6">
    <location>
        <begin position="317"/>
        <end position="334"/>
    </location>
</feature>
<evidence type="ECO:0000256" key="2">
    <source>
        <dbReference type="ARBA" id="ARBA00022475"/>
    </source>
</evidence>
<feature type="transmembrane region" description="Helical" evidence="6">
    <location>
        <begin position="31"/>
        <end position="50"/>
    </location>
</feature>
<dbReference type="GO" id="GO:0005886">
    <property type="term" value="C:plasma membrane"/>
    <property type="evidence" value="ECO:0007669"/>
    <property type="project" value="UniProtKB-SubCell"/>
</dbReference>
<feature type="transmembrane region" description="Helical" evidence="6">
    <location>
        <begin position="109"/>
        <end position="125"/>
    </location>
</feature>
<protein>
    <submittedName>
        <fullName evidence="7">Amino acid transporter</fullName>
    </submittedName>
</protein>
<feature type="transmembrane region" description="Helical" evidence="6">
    <location>
        <begin position="371"/>
        <end position="393"/>
    </location>
</feature>
<dbReference type="AlphaFoldDB" id="A0A919UM57"/>
<accession>A0A919UM57</accession>
<keyword evidence="5 6" id="KW-0472">Membrane</keyword>
<evidence type="ECO:0000256" key="4">
    <source>
        <dbReference type="ARBA" id="ARBA00022989"/>
    </source>
</evidence>
<feature type="transmembrane region" description="Helical" evidence="6">
    <location>
        <begin position="80"/>
        <end position="103"/>
    </location>
</feature>
<sequence length="427" mass="42498">MGLLGAIGIGVGAMLGAGVFSDMWGDVLAAGRWYLLAVVLAGAVALANALSTAQLAARHPVAGGAYAYGRAELNPLAGHVAGAAFVVGKTVSVAVGALVLGAYVLPGQAHVTATAAIVLCWALNARGITKTAAGATVIAIVVVTVLAAVVTLSVLRDVDVVGAPLATDQDALVTLPPLLVGAAAAFFAFAGYARIATLGEEVRDPGRTIPRAILIALGLVFVLYAAVAWALDRLGTDLIVPATPTGGGTVETTGVAAPIEQLARAAGLPVWAVTATAALSIGGAMLAVMAGAGRTAMAMAREGDLPRALAHQGASGAPWRAEGVIALVAVVLVWSQGVSLILVSVACILLYYAVANLAAIRQRRARRTATLRVPVWVCAAGLAGCTALGAVALVSASGALAPAAVVLTVVVGWPLVAAALRRSRARA</sequence>
<feature type="transmembrane region" description="Helical" evidence="6">
    <location>
        <begin position="175"/>
        <end position="193"/>
    </location>
</feature>
<evidence type="ECO:0000256" key="6">
    <source>
        <dbReference type="SAM" id="Phobius"/>
    </source>
</evidence>
<keyword evidence="2" id="KW-1003">Cell membrane</keyword>
<dbReference type="PANTHER" id="PTHR42770:SF7">
    <property type="entry name" value="MEMBRANE PROTEIN"/>
    <property type="match status" value="1"/>
</dbReference>
<feature type="transmembrane region" description="Helical" evidence="6">
    <location>
        <begin position="399"/>
        <end position="420"/>
    </location>
</feature>
<dbReference type="Pfam" id="PF13520">
    <property type="entry name" value="AA_permease_2"/>
    <property type="match status" value="1"/>
</dbReference>
<evidence type="ECO:0000256" key="5">
    <source>
        <dbReference type="ARBA" id="ARBA00023136"/>
    </source>
</evidence>
<dbReference type="InterPro" id="IPR002293">
    <property type="entry name" value="AA/rel_permease1"/>
</dbReference>
<feature type="transmembrane region" description="Helical" evidence="6">
    <location>
        <begin position="132"/>
        <end position="155"/>
    </location>
</feature>
<feature type="transmembrane region" description="Helical" evidence="6">
    <location>
        <begin position="213"/>
        <end position="231"/>
    </location>
</feature>
<feature type="transmembrane region" description="Helical" evidence="6">
    <location>
        <begin position="270"/>
        <end position="296"/>
    </location>
</feature>
<dbReference type="GO" id="GO:0022857">
    <property type="term" value="F:transmembrane transporter activity"/>
    <property type="evidence" value="ECO:0007669"/>
    <property type="project" value="InterPro"/>
</dbReference>
<dbReference type="Gene3D" id="1.20.1740.10">
    <property type="entry name" value="Amino acid/polyamine transporter I"/>
    <property type="match status" value="1"/>
</dbReference>
<evidence type="ECO:0000313" key="7">
    <source>
        <dbReference type="EMBL" id="GIG55363.1"/>
    </source>
</evidence>
<evidence type="ECO:0000256" key="3">
    <source>
        <dbReference type="ARBA" id="ARBA00022692"/>
    </source>
</evidence>
<name>A0A919UM57_9MICO</name>
<evidence type="ECO:0000256" key="1">
    <source>
        <dbReference type="ARBA" id="ARBA00004651"/>
    </source>
</evidence>
<dbReference type="Proteomes" id="UP000652354">
    <property type="component" value="Unassembled WGS sequence"/>
</dbReference>
<organism evidence="7 8">
    <name type="scientific">Demequina activiva</name>
    <dbReference type="NCBI Taxonomy" id="1582364"/>
    <lineage>
        <taxon>Bacteria</taxon>
        <taxon>Bacillati</taxon>
        <taxon>Actinomycetota</taxon>
        <taxon>Actinomycetes</taxon>
        <taxon>Micrococcales</taxon>
        <taxon>Demequinaceae</taxon>
        <taxon>Demequina</taxon>
    </lineage>
</organism>
<dbReference type="InterPro" id="IPR050367">
    <property type="entry name" value="APC_superfamily"/>
</dbReference>
<comment type="caution">
    <text evidence="7">The sequence shown here is derived from an EMBL/GenBank/DDBJ whole genome shotgun (WGS) entry which is preliminary data.</text>
</comment>
<comment type="subcellular location">
    <subcellularLocation>
        <location evidence="1">Cell membrane</location>
        <topology evidence="1">Multi-pass membrane protein</topology>
    </subcellularLocation>
</comment>